<evidence type="ECO:0000256" key="1">
    <source>
        <dbReference type="SAM" id="Phobius"/>
    </source>
</evidence>
<keyword evidence="3" id="KW-1185">Reference proteome</keyword>
<evidence type="ECO:0000313" key="2">
    <source>
        <dbReference type="EMBL" id="MCH1626420.1"/>
    </source>
</evidence>
<dbReference type="EMBL" id="JAKTTI010000022">
    <property type="protein sequence ID" value="MCH1626420.1"/>
    <property type="molecule type" value="Genomic_DNA"/>
</dbReference>
<proteinExistence type="predicted"/>
<dbReference type="RefSeq" id="WP_240256337.1">
    <property type="nucleotide sequence ID" value="NZ_JAKTTI010000022.1"/>
</dbReference>
<evidence type="ECO:0000313" key="3">
    <source>
        <dbReference type="Proteomes" id="UP001431131"/>
    </source>
</evidence>
<reference evidence="2" key="1">
    <citation type="submission" date="2022-02" db="EMBL/GenBank/DDBJ databases">
        <title>Fredinandcohnia quinoae sp. nov. isolated from Chenopodium quinoa seeds.</title>
        <authorList>
            <person name="Saati-Santamaria Z."/>
            <person name="Flores-Felix J.D."/>
            <person name="Igual J.M."/>
            <person name="Velazquez E."/>
            <person name="Garcia-Fraile P."/>
            <person name="Martinez-Molina E."/>
        </authorList>
    </citation>
    <scope>NUCLEOTIDE SEQUENCE</scope>
    <source>
        <strain evidence="2">SECRCQ15</strain>
    </source>
</reference>
<name>A0AAW5E597_9BACI</name>
<comment type="caution">
    <text evidence="2">The sequence shown here is derived from an EMBL/GenBank/DDBJ whole genome shotgun (WGS) entry which is preliminary data.</text>
</comment>
<dbReference type="Proteomes" id="UP001431131">
    <property type="component" value="Unassembled WGS sequence"/>
</dbReference>
<sequence length="244" mass="28105">MNEELDQKLQSMPTAKMNNEKKQLIHQSLMNFTSTYEMKKSRNKFKGYFVSVGGIAVAALLALIIFIMPKGEFGSHAFLAEDEIRKIDELKTFDRVIMLPTYAPFEIEGVDFEKSYRGPYKQDLENEMMIPLEEDNPKYQDLELYYFTTESPIGMMLVTLMDGSLMSLESYSHYSEKNLIEFDNGRKGLYLYNGAAQMLAWEENGVIINLAVTIDNKSKQSSRYGPIPKEEIVKIAESFKVYKK</sequence>
<dbReference type="AlphaFoldDB" id="A0AAW5E597"/>
<evidence type="ECO:0008006" key="4">
    <source>
        <dbReference type="Google" id="ProtNLM"/>
    </source>
</evidence>
<keyword evidence="1" id="KW-0812">Transmembrane</keyword>
<feature type="transmembrane region" description="Helical" evidence="1">
    <location>
        <begin position="48"/>
        <end position="68"/>
    </location>
</feature>
<protein>
    <recommendedName>
        <fullName evidence="4">DUF4367 domain-containing protein</fullName>
    </recommendedName>
</protein>
<organism evidence="2 3">
    <name type="scientific">Fredinandcohnia quinoae</name>
    <dbReference type="NCBI Taxonomy" id="2918902"/>
    <lineage>
        <taxon>Bacteria</taxon>
        <taxon>Bacillati</taxon>
        <taxon>Bacillota</taxon>
        <taxon>Bacilli</taxon>
        <taxon>Bacillales</taxon>
        <taxon>Bacillaceae</taxon>
        <taxon>Fredinandcohnia</taxon>
    </lineage>
</organism>
<accession>A0AAW5E597</accession>
<gene>
    <name evidence="2" type="ORF">MJG50_13860</name>
</gene>
<keyword evidence="1" id="KW-1133">Transmembrane helix</keyword>
<keyword evidence="1" id="KW-0472">Membrane</keyword>